<dbReference type="AlphaFoldDB" id="A0A7C8M8V1"/>
<feature type="domain" description="RNA polymerase II assembly factor Rtp1 C-terminal" evidence="2">
    <location>
        <begin position="995"/>
        <end position="1023"/>
    </location>
</feature>
<dbReference type="OrthoDB" id="39591at2759"/>
<dbReference type="InterPro" id="IPR039600">
    <property type="entry name" value="TANGO6/Rtp1"/>
</dbReference>
<dbReference type="InterPro" id="IPR019414">
    <property type="entry name" value="Rtp1_C2"/>
</dbReference>
<dbReference type="Pfam" id="PF10304">
    <property type="entry name" value="RTP1_C2"/>
    <property type="match status" value="1"/>
</dbReference>
<dbReference type="SUPFAM" id="SSF48371">
    <property type="entry name" value="ARM repeat"/>
    <property type="match status" value="1"/>
</dbReference>
<feature type="domain" description="RNA polymerase II assembly factor Rtp1 C-terminal" evidence="3">
    <location>
        <begin position="692"/>
        <end position="808"/>
    </location>
</feature>
<comment type="similarity">
    <text evidence="1">Belongs to the Tango6 family.</text>
</comment>
<evidence type="ECO:0000313" key="5">
    <source>
        <dbReference type="Proteomes" id="UP000481861"/>
    </source>
</evidence>
<dbReference type="Proteomes" id="UP000481861">
    <property type="component" value="Unassembled WGS sequence"/>
</dbReference>
<evidence type="ECO:0000256" key="1">
    <source>
        <dbReference type="ARBA" id="ARBA00005724"/>
    </source>
</evidence>
<comment type="caution">
    <text evidence="4">The sequence shown here is derived from an EMBL/GenBank/DDBJ whole genome shotgun (WGS) entry which is preliminary data.</text>
</comment>
<evidence type="ECO:0008006" key="6">
    <source>
        <dbReference type="Google" id="ProtNLM"/>
    </source>
</evidence>
<keyword evidence="5" id="KW-1185">Reference proteome</keyword>
<dbReference type="InterPro" id="IPR016024">
    <property type="entry name" value="ARM-type_fold"/>
</dbReference>
<dbReference type="InterPro" id="IPR019451">
    <property type="entry name" value="Rtp1_C1"/>
</dbReference>
<dbReference type="PANTHER" id="PTHR20959:SF1">
    <property type="entry name" value="TRANSPORT AND GOLGI ORGANIZATION PROTEIN 6 HOMOLOG"/>
    <property type="match status" value="1"/>
</dbReference>
<evidence type="ECO:0000259" key="3">
    <source>
        <dbReference type="Pfam" id="PF10363"/>
    </source>
</evidence>
<name>A0A7C8M8V1_9PLEO</name>
<dbReference type="EMBL" id="JAADJZ010000026">
    <property type="protein sequence ID" value="KAF2866842.1"/>
    <property type="molecule type" value="Genomic_DNA"/>
</dbReference>
<dbReference type="Pfam" id="PF10363">
    <property type="entry name" value="RTP1_C1"/>
    <property type="match status" value="1"/>
</dbReference>
<evidence type="ECO:0000313" key="4">
    <source>
        <dbReference type="EMBL" id="KAF2866842.1"/>
    </source>
</evidence>
<proteinExistence type="inferred from homology"/>
<organism evidence="4 5">
    <name type="scientific">Massariosphaeria phaeospora</name>
    <dbReference type="NCBI Taxonomy" id="100035"/>
    <lineage>
        <taxon>Eukaryota</taxon>
        <taxon>Fungi</taxon>
        <taxon>Dikarya</taxon>
        <taxon>Ascomycota</taxon>
        <taxon>Pezizomycotina</taxon>
        <taxon>Dothideomycetes</taxon>
        <taxon>Pleosporomycetidae</taxon>
        <taxon>Pleosporales</taxon>
        <taxon>Pleosporales incertae sedis</taxon>
        <taxon>Massariosphaeria</taxon>
    </lineage>
</organism>
<dbReference type="PANTHER" id="PTHR20959">
    <property type="entry name" value="TRANSPORT AND GOLGI ORGANIZATION PROTEIN 6 FAMILY MEMBER"/>
    <property type="match status" value="1"/>
</dbReference>
<protein>
    <recommendedName>
        <fullName evidence="6">RNA polymerase II assembly factor Rtp1 C-terminal domain-containing protein</fullName>
    </recommendedName>
</protein>
<evidence type="ECO:0000259" key="2">
    <source>
        <dbReference type="Pfam" id="PF10304"/>
    </source>
</evidence>
<accession>A0A7C8M8V1</accession>
<sequence>MGAVEDAVDSAAAFIAPFLAKGSRQDAPVEPDNIEAEQLVAQALSHLQAINVAEQGADPNAPYDASLFGIVYGLLDLITTLGILPCLSPGVTFGQRPKSVLIASLTVPRNRNENLLSSVLKRLTSILEQNGNGVQPLLTQRLLPDILSAAAELSLSPTTSAEGNEAFESTFRTLLSSTPVSRLLPILTSFLQQDIPPWLKQQLSTELALIPLRLHGIRHTIEFLSLSYISKHGKVPEDASGPRTQLPIHLEAVTQASRLLTSVPSVMNQSDWYTQLAPQLWSLLDGNDGKELSRAAGQIIAGGILNRKATGAPGSIGWELFARPLLQAIDPQGGAGTTTRESTSDKVIVKEQDLKLALKRLSVIASSYTHVGLMKRFIGPVLLPLWGLLGYARSRPLLNKEWTQFPRMIMLRYMSTASDPKQLDRIATNLFWDGGISRIFGPGSQGGIEIRQRKRGESAMSSVDGLLSRIGNLDAQVNLLISLLGDADISDDIAGALFTNTTKRWLSTSQPGPTLKPSLTSEQDIDPFSALADAKLSSALATKFQDKFARSPQHVIELMAQLLQSFVAEHKTRSRRAAGTQKSSRANLGRLVSPLPRPAVSEMDAEGEELVSFVLSIIDTVTTSPDFKQSDTTASLLSSILPSLQYLSQPQTNHALPPLIINAAANLLQARNVSLTPTTIQDPLAEKRAALKSTLIEVTDSEAPNRTWALSNLRKLIKNPTTFSLIDAPSTAHLILSASVADPESYVHTAAMPILVDLATRAPNPTVRIIVDAFMDIDESSLRSRKEKDIVQALDFRLRVGEILNNLILSDDIWQDNKHVEVRYNILKMITEATLSLASRRGQRKDTLTERNALAEAERQVQEESEAAWGGPIPNLLDPDAEDPVQQQERDALLKIVQGWEDTGIGEDVRIRASALSIFGSVLEKRLPLLSQATVDAGLQMVLLVLTMEIGEAEGVLRRAAVLVIMGLLRGMDALLEEGKESSAGLGINQANEVEKVVQWVRDEDMDGLTRDHAGIVLEGLETWRMKKLYKVRDESFRLGPDLGLEGNLRGLDVQPLPEQAQRKGRPLIVEEIE</sequence>
<gene>
    <name evidence="4" type="ORF">BDV95DRAFT_611511</name>
</gene>
<reference evidence="4 5" key="1">
    <citation type="submission" date="2020-01" db="EMBL/GenBank/DDBJ databases">
        <authorList>
            <consortium name="DOE Joint Genome Institute"/>
            <person name="Haridas S."/>
            <person name="Albert R."/>
            <person name="Binder M."/>
            <person name="Bloem J."/>
            <person name="Labutti K."/>
            <person name="Salamov A."/>
            <person name="Andreopoulos B."/>
            <person name="Baker S.E."/>
            <person name="Barry K."/>
            <person name="Bills G."/>
            <person name="Bluhm B.H."/>
            <person name="Cannon C."/>
            <person name="Castanera R."/>
            <person name="Culley D.E."/>
            <person name="Daum C."/>
            <person name="Ezra D."/>
            <person name="Gonzalez J.B."/>
            <person name="Henrissat B."/>
            <person name="Kuo A."/>
            <person name="Liang C."/>
            <person name="Lipzen A."/>
            <person name="Lutzoni F."/>
            <person name="Magnuson J."/>
            <person name="Mondo S."/>
            <person name="Nolan M."/>
            <person name="Ohm R."/>
            <person name="Pangilinan J."/>
            <person name="Park H.-J.H."/>
            <person name="Ramirez L."/>
            <person name="Alfaro M."/>
            <person name="Sun H."/>
            <person name="Tritt A."/>
            <person name="Yoshinaga Y."/>
            <person name="Zwiers L.-H.L."/>
            <person name="Turgeon B.G."/>
            <person name="Goodwin S.B."/>
            <person name="Spatafora J.W."/>
            <person name="Crous P.W."/>
            <person name="Grigoriev I.V."/>
        </authorList>
    </citation>
    <scope>NUCLEOTIDE SEQUENCE [LARGE SCALE GENOMIC DNA]</scope>
    <source>
        <strain evidence="4 5">CBS 611.86</strain>
    </source>
</reference>
<dbReference type="GO" id="GO:0009306">
    <property type="term" value="P:protein secretion"/>
    <property type="evidence" value="ECO:0007669"/>
    <property type="project" value="TreeGrafter"/>
</dbReference>